<feature type="transmembrane region" description="Helical" evidence="2">
    <location>
        <begin position="27"/>
        <end position="45"/>
    </location>
</feature>
<feature type="region of interest" description="Disordered" evidence="1">
    <location>
        <begin position="1"/>
        <end position="21"/>
    </location>
</feature>
<evidence type="ECO:0000256" key="2">
    <source>
        <dbReference type="SAM" id="Phobius"/>
    </source>
</evidence>
<feature type="compositionally biased region" description="Polar residues" evidence="1">
    <location>
        <begin position="1"/>
        <end position="10"/>
    </location>
</feature>
<evidence type="ECO:0000313" key="3">
    <source>
        <dbReference type="EMBL" id="QHT84399.1"/>
    </source>
</evidence>
<keyword evidence="2" id="KW-1133">Transmembrane helix</keyword>
<evidence type="ECO:0000256" key="1">
    <source>
        <dbReference type="SAM" id="MobiDB-lite"/>
    </source>
</evidence>
<sequence>MSTTQTTMSTDADKKKQDEQNEQTRKVIGGLLILLILGLILYLIFKPKSTDLTSTTSADYTALTDTPKVFGTLAGEADGLSKGVAVLVEKLKQAGLDSEKAIAAAKAAVAAPPRL</sequence>
<protein>
    <submittedName>
        <fullName evidence="3">Uncharacterized protein</fullName>
    </submittedName>
</protein>
<dbReference type="EMBL" id="MN740017">
    <property type="protein sequence ID" value="QHT84399.1"/>
    <property type="molecule type" value="Genomic_DNA"/>
</dbReference>
<accession>A0A6C0HV08</accession>
<keyword evidence="2" id="KW-0812">Transmembrane</keyword>
<proteinExistence type="predicted"/>
<feature type="compositionally biased region" description="Basic and acidic residues" evidence="1">
    <location>
        <begin position="11"/>
        <end position="21"/>
    </location>
</feature>
<reference evidence="3" key="1">
    <citation type="journal article" date="2020" name="Nature">
        <title>Giant virus diversity and host interactions through global metagenomics.</title>
        <authorList>
            <person name="Schulz F."/>
            <person name="Roux S."/>
            <person name="Paez-Espino D."/>
            <person name="Jungbluth S."/>
            <person name="Walsh D.A."/>
            <person name="Denef V.J."/>
            <person name="McMahon K.D."/>
            <person name="Konstantinidis K.T."/>
            <person name="Eloe-Fadrosh E.A."/>
            <person name="Kyrpides N.C."/>
            <person name="Woyke T."/>
        </authorList>
    </citation>
    <scope>NUCLEOTIDE SEQUENCE</scope>
    <source>
        <strain evidence="3">GVMAG-M-3300023184-177</strain>
    </source>
</reference>
<dbReference type="AlphaFoldDB" id="A0A6C0HV08"/>
<keyword evidence="2" id="KW-0472">Membrane</keyword>
<name>A0A6C0HV08_9ZZZZ</name>
<organism evidence="3">
    <name type="scientific">viral metagenome</name>
    <dbReference type="NCBI Taxonomy" id="1070528"/>
    <lineage>
        <taxon>unclassified sequences</taxon>
        <taxon>metagenomes</taxon>
        <taxon>organismal metagenomes</taxon>
    </lineage>
</organism>